<protein>
    <submittedName>
        <fullName evidence="1">Uncharacterized protein</fullName>
    </submittedName>
</protein>
<name>A2ZIW0_ORYSI</name>
<reference evidence="1 2" key="1">
    <citation type="journal article" date="2005" name="PLoS Biol.">
        <title>The genomes of Oryza sativa: a history of duplications.</title>
        <authorList>
            <person name="Yu J."/>
            <person name="Wang J."/>
            <person name="Lin W."/>
            <person name="Li S."/>
            <person name="Li H."/>
            <person name="Zhou J."/>
            <person name="Ni P."/>
            <person name="Dong W."/>
            <person name="Hu S."/>
            <person name="Zeng C."/>
            <person name="Zhang J."/>
            <person name="Zhang Y."/>
            <person name="Li R."/>
            <person name="Xu Z."/>
            <person name="Li S."/>
            <person name="Li X."/>
            <person name="Zheng H."/>
            <person name="Cong L."/>
            <person name="Lin L."/>
            <person name="Yin J."/>
            <person name="Geng J."/>
            <person name="Li G."/>
            <person name="Shi J."/>
            <person name="Liu J."/>
            <person name="Lv H."/>
            <person name="Li J."/>
            <person name="Wang J."/>
            <person name="Deng Y."/>
            <person name="Ran L."/>
            <person name="Shi X."/>
            <person name="Wang X."/>
            <person name="Wu Q."/>
            <person name="Li C."/>
            <person name="Ren X."/>
            <person name="Wang J."/>
            <person name="Wang X."/>
            <person name="Li D."/>
            <person name="Liu D."/>
            <person name="Zhang X."/>
            <person name="Ji Z."/>
            <person name="Zhao W."/>
            <person name="Sun Y."/>
            <person name="Zhang Z."/>
            <person name="Bao J."/>
            <person name="Han Y."/>
            <person name="Dong L."/>
            <person name="Ji J."/>
            <person name="Chen P."/>
            <person name="Wu S."/>
            <person name="Liu J."/>
            <person name="Xiao Y."/>
            <person name="Bu D."/>
            <person name="Tan J."/>
            <person name="Yang L."/>
            <person name="Ye C."/>
            <person name="Zhang J."/>
            <person name="Xu J."/>
            <person name="Zhou Y."/>
            <person name="Yu Y."/>
            <person name="Zhang B."/>
            <person name="Zhuang S."/>
            <person name="Wei H."/>
            <person name="Liu B."/>
            <person name="Lei M."/>
            <person name="Yu H."/>
            <person name="Li Y."/>
            <person name="Xu H."/>
            <person name="Wei S."/>
            <person name="He X."/>
            <person name="Fang L."/>
            <person name="Zhang Z."/>
            <person name="Zhang Y."/>
            <person name="Huang X."/>
            <person name="Su Z."/>
            <person name="Tong W."/>
            <person name="Li J."/>
            <person name="Tong Z."/>
            <person name="Li S."/>
            <person name="Ye J."/>
            <person name="Wang L."/>
            <person name="Fang L."/>
            <person name="Lei T."/>
            <person name="Chen C."/>
            <person name="Chen H."/>
            <person name="Xu Z."/>
            <person name="Li H."/>
            <person name="Huang H."/>
            <person name="Zhang F."/>
            <person name="Xu H."/>
            <person name="Li N."/>
            <person name="Zhao C."/>
            <person name="Li S."/>
            <person name="Dong L."/>
            <person name="Huang Y."/>
            <person name="Li L."/>
            <person name="Xi Y."/>
            <person name="Qi Q."/>
            <person name="Li W."/>
            <person name="Zhang B."/>
            <person name="Hu W."/>
            <person name="Zhang Y."/>
            <person name="Tian X."/>
            <person name="Jiao Y."/>
            <person name="Liang X."/>
            <person name="Jin J."/>
            <person name="Gao L."/>
            <person name="Zheng W."/>
            <person name="Hao B."/>
            <person name="Liu S."/>
            <person name="Wang W."/>
            <person name="Yuan L."/>
            <person name="Cao M."/>
            <person name="McDermott J."/>
            <person name="Samudrala R."/>
            <person name="Wang J."/>
            <person name="Wong G.K."/>
            <person name="Yang H."/>
        </authorList>
    </citation>
    <scope>NUCLEOTIDE SEQUENCE [LARGE SCALE GENOMIC DNA]</scope>
    <source>
        <strain evidence="2">cv. 93-11</strain>
    </source>
</reference>
<dbReference type="Gramene" id="BGIOSGA036481-TA">
    <property type="protein sequence ID" value="BGIOSGA036481-PA"/>
    <property type="gene ID" value="BGIOSGA036481"/>
</dbReference>
<evidence type="ECO:0000313" key="2">
    <source>
        <dbReference type="Proteomes" id="UP000007015"/>
    </source>
</evidence>
<dbReference type="EMBL" id="CM000137">
    <property type="protein sequence ID" value="EAY82544.1"/>
    <property type="molecule type" value="Genomic_DNA"/>
</dbReference>
<gene>
    <name evidence="1" type="ORF">OsI_37765</name>
</gene>
<evidence type="ECO:0000313" key="1">
    <source>
        <dbReference type="EMBL" id="EAY82544.1"/>
    </source>
</evidence>
<dbReference type="OMA" id="MIAFMAR"/>
<dbReference type="AlphaFoldDB" id="A2ZIW0"/>
<accession>A2ZIW0</accession>
<dbReference type="Proteomes" id="UP000007015">
    <property type="component" value="Chromosome 12"/>
</dbReference>
<organism evidence="1 2">
    <name type="scientific">Oryza sativa subsp. indica</name>
    <name type="common">Rice</name>
    <dbReference type="NCBI Taxonomy" id="39946"/>
    <lineage>
        <taxon>Eukaryota</taxon>
        <taxon>Viridiplantae</taxon>
        <taxon>Streptophyta</taxon>
        <taxon>Embryophyta</taxon>
        <taxon>Tracheophyta</taxon>
        <taxon>Spermatophyta</taxon>
        <taxon>Magnoliopsida</taxon>
        <taxon>Liliopsida</taxon>
        <taxon>Poales</taxon>
        <taxon>Poaceae</taxon>
        <taxon>BOP clade</taxon>
        <taxon>Oryzoideae</taxon>
        <taxon>Oryzeae</taxon>
        <taxon>Oryzinae</taxon>
        <taxon>Oryza</taxon>
        <taxon>Oryza sativa</taxon>
    </lineage>
</organism>
<keyword evidence="2" id="KW-1185">Reference proteome</keyword>
<dbReference type="HOGENOM" id="CLU_2100958_0_0_1"/>
<proteinExistence type="predicted"/>
<sequence>MENRKKRKLEVDATCHICGHGYKDGFHAIISFTRAAACDRWCVRFESCQMKAICSGQDQIGFSSSWTQSMWRAGQNFSYSFGEPCFSEMIAFMARVKLLSSEARFSFRAIGILVND</sequence>